<evidence type="ECO:0000313" key="2">
    <source>
        <dbReference type="Proteomes" id="UP000076584"/>
    </source>
</evidence>
<name>A0A166M3Q0_COLIC</name>
<sequence>MGSSTSKQSRGVTQNNTTQAICHNMLLAHYSDVDPKIKHDYSQMKWEALLYVKAQDVSRLLHEGLYMSEENVVPKTGCITPDACPNNLKQHG</sequence>
<protein>
    <submittedName>
        <fullName evidence="1">Uncharacterized protein</fullName>
    </submittedName>
</protein>
<dbReference type="AlphaFoldDB" id="A0A166M3Q0"/>
<proteinExistence type="predicted"/>
<evidence type="ECO:0000313" key="1">
    <source>
        <dbReference type="EMBL" id="KZL64248.1"/>
    </source>
</evidence>
<gene>
    <name evidence="1" type="ORF">CI238_00655</name>
</gene>
<keyword evidence="2" id="KW-1185">Reference proteome</keyword>
<comment type="caution">
    <text evidence="1">The sequence shown here is derived from an EMBL/GenBank/DDBJ whole genome shotgun (WGS) entry which is preliminary data.</text>
</comment>
<accession>A0A166M3Q0</accession>
<dbReference type="EMBL" id="LFIW01002706">
    <property type="protein sequence ID" value="KZL64248.1"/>
    <property type="molecule type" value="Genomic_DNA"/>
</dbReference>
<reference evidence="1 2" key="1">
    <citation type="submission" date="2015-06" db="EMBL/GenBank/DDBJ databases">
        <title>Survival trade-offs in plant roots during colonization by closely related pathogenic and mutualistic fungi.</title>
        <authorList>
            <person name="Hacquard S."/>
            <person name="Kracher B."/>
            <person name="Hiruma K."/>
            <person name="Weinman A."/>
            <person name="Muench P."/>
            <person name="Garrido Oter R."/>
            <person name="Ver Loren van Themaat E."/>
            <person name="Dallerey J.-F."/>
            <person name="Damm U."/>
            <person name="Henrissat B."/>
            <person name="Lespinet O."/>
            <person name="Thon M."/>
            <person name="Kemen E."/>
            <person name="McHardy A.C."/>
            <person name="Schulze-Lefert P."/>
            <person name="O'Connell R.J."/>
        </authorList>
    </citation>
    <scope>NUCLEOTIDE SEQUENCE [LARGE SCALE GENOMIC DNA]</scope>
    <source>
        <strain evidence="1 2">MAFF 238704</strain>
    </source>
</reference>
<organism evidence="1 2">
    <name type="scientific">Colletotrichum incanum</name>
    <name type="common">Soybean anthracnose fungus</name>
    <dbReference type="NCBI Taxonomy" id="1573173"/>
    <lineage>
        <taxon>Eukaryota</taxon>
        <taxon>Fungi</taxon>
        <taxon>Dikarya</taxon>
        <taxon>Ascomycota</taxon>
        <taxon>Pezizomycotina</taxon>
        <taxon>Sordariomycetes</taxon>
        <taxon>Hypocreomycetidae</taxon>
        <taxon>Glomerellales</taxon>
        <taxon>Glomerellaceae</taxon>
        <taxon>Colletotrichum</taxon>
        <taxon>Colletotrichum spaethianum species complex</taxon>
    </lineage>
</organism>
<dbReference type="Proteomes" id="UP000076584">
    <property type="component" value="Unassembled WGS sequence"/>
</dbReference>